<organism evidence="2 3">
    <name type="scientific">Rhodococcus spongiicola</name>
    <dbReference type="NCBI Taxonomy" id="2487352"/>
    <lineage>
        <taxon>Bacteria</taxon>
        <taxon>Bacillati</taxon>
        <taxon>Actinomycetota</taxon>
        <taxon>Actinomycetes</taxon>
        <taxon>Mycobacteriales</taxon>
        <taxon>Nocardiaceae</taxon>
        <taxon>Rhodococcus</taxon>
    </lineage>
</organism>
<dbReference type="OrthoDB" id="4476109at2"/>
<comment type="caution">
    <text evidence="2">The sequence shown here is derived from an EMBL/GenBank/DDBJ whole genome shotgun (WGS) entry which is preliminary data.</text>
</comment>
<dbReference type="EMBL" id="RKLN01000001">
    <property type="protein sequence ID" value="RVW06434.1"/>
    <property type="molecule type" value="Genomic_DNA"/>
</dbReference>
<feature type="transmembrane region" description="Helical" evidence="1">
    <location>
        <begin position="36"/>
        <end position="56"/>
    </location>
</feature>
<gene>
    <name evidence="2" type="ORF">EF834_03160</name>
</gene>
<dbReference type="Proteomes" id="UP000284333">
    <property type="component" value="Unassembled WGS sequence"/>
</dbReference>
<evidence type="ECO:0000313" key="3">
    <source>
        <dbReference type="Proteomes" id="UP000284333"/>
    </source>
</evidence>
<sequence length="82" mass="8489">MELRANGSITQPMSSTAQTSMLRDLDLGLSNSVRTVLWWASLMFVVAVVPALATLILMGSVALAVTVGLISVGGVSLAALMI</sequence>
<evidence type="ECO:0000313" key="2">
    <source>
        <dbReference type="EMBL" id="RVW06434.1"/>
    </source>
</evidence>
<keyword evidence="3" id="KW-1185">Reference proteome</keyword>
<reference evidence="2 3" key="1">
    <citation type="submission" date="2018-11" db="EMBL/GenBank/DDBJ databases">
        <title>Rhodococcus spongicola sp. nov. and Rhodococcus xishaensis sp. nov. from marine sponges.</title>
        <authorList>
            <person name="Li L."/>
            <person name="Lin H.W."/>
        </authorList>
    </citation>
    <scope>NUCLEOTIDE SEQUENCE [LARGE SCALE GENOMIC DNA]</scope>
    <source>
        <strain evidence="2 3">LHW50502</strain>
    </source>
</reference>
<keyword evidence="1" id="KW-0472">Membrane</keyword>
<keyword evidence="1" id="KW-1133">Transmembrane helix</keyword>
<keyword evidence="1" id="KW-0812">Transmembrane</keyword>
<dbReference type="AlphaFoldDB" id="A0A3S3B9S7"/>
<feature type="transmembrane region" description="Helical" evidence="1">
    <location>
        <begin position="62"/>
        <end position="81"/>
    </location>
</feature>
<protein>
    <submittedName>
        <fullName evidence="2">Uncharacterized protein</fullName>
    </submittedName>
</protein>
<evidence type="ECO:0000256" key="1">
    <source>
        <dbReference type="SAM" id="Phobius"/>
    </source>
</evidence>
<proteinExistence type="predicted"/>
<accession>A0A3S3B9S7</accession>
<name>A0A3S3B9S7_9NOCA</name>